<dbReference type="GO" id="GO:0016020">
    <property type="term" value="C:membrane"/>
    <property type="evidence" value="ECO:0007669"/>
    <property type="project" value="UniProtKB-SubCell"/>
</dbReference>
<evidence type="ECO:0000256" key="5">
    <source>
        <dbReference type="ARBA" id="ARBA00022737"/>
    </source>
</evidence>
<dbReference type="PANTHER" id="PTHR48061:SF12">
    <property type="entry name" value="DISEASE RESISTANCE LIKE PROTEIN"/>
    <property type="match status" value="1"/>
</dbReference>
<evidence type="ECO:0000256" key="4">
    <source>
        <dbReference type="ARBA" id="ARBA00022729"/>
    </source>
</evidence>
<evidence type="ECO:0000256" key="1">
    <source>
        <dbReference type="ARBA" id="ARBA00004479"/>
    </source>
</evidence>
<evidence type="ECO:0000256" key="9">
    <source>
        <dbReference type="ARBA" id="ARBA00023180"/>
    </source>
</evidence>
<evidence type="ECO:0000313" key="13">
    <source>
        <dbReference type="Proteomes" id="UP000032141"/>
    </source>
</evidence>
<dbReference type="Gene3D" id="3.80.10.10">
    <property type="entry name" value="Ribonuclease Inhibitor"/>
    <property type="match status" value="1"/>
</dbReference>
<dbReference type="InterPro" id="IPR032675">
    <property type="entry name" value="LRR_dom_sf"/>
</dbReference>
<keyword evidence="5" id="KW-0677">Repeat</keyword>
<dbReference type="PANTHER" id="PTHR48061">
    <property type="entry name" value="LEUCINE-RICH REPEAT RECEPTOR PROTEIN KINASE EMS1-LIKE-RELATED"/>
    <property type="match status" value="1"/>
</dbReference>
<dbReference type="InterPro" id="IPR046956">
    <property type="entry name" value="RLP23-like"/>
</dbReference>
<dbReference type="InterPro" id="IPR013210">
    <property type="entry name" value="LRR_N_plant-typ"/>
</dbReference>
<reference evidence="12 13" key="1">
    <citation type="journal article" date="2014" name="Genome Biol.">
        <title>Transcriptome and methylome profiling reveals relics of genome dominance in the mesopolyploid Brassica oleracea.</title>
        <authorList>
            <person name="Parkin I.A."/>
            <person name="Koh C."/>
            <person name="Tang H."/>
            <person name="Robinson S.J."/>
            <person name="Kagale S."/>
            <person name="Clarke W.E."/>
            <person name="Town C.D."/>
            <person name="Nixon J."/>
            <person name="Krishnakumar V."/>
            <person name="Bidwell S.L."/>
            <person name="Denoeud F."/>
            <person name="Belcram H."/>
            <person name="Links M.G."/>
            <person name="Just J."/>
            <person name="Clarke C."/>
            <person name="Bender T."/>
            <person name="Huebert T."/>
            <person name="Mason A.S."/>
            <person name="Pires J.C."/>
            <person name="Barker G."/>
            <person name="Moore J."/>
            <person name="Walley P.G."/>
            <person name="Manoli S."/>
            <person name="Batley J."/>
            <person name="Edwards D."/>
            <person name="Nelson M.N."/>
            <person name="Wang X."/>
            <person name="Paterson A.H."/>
            <person name="King G."/>
            <person name="Bancroft I."/>
            <person name="Chalhoub B."/>
            <person name="Sharpe A.G."/>
        </authorList>
    </citation>
    <scope>NUCLEOTIDE SEQUENCE</scope>
    <source>
        <strain evidence="12 13">cv. TO1000</strain>
    </source>
</reference>
<evidence type="ECO:0000256" key="8">
    <source>
        <dbReference type="ARBA" id="ARBA00023170"/>
    </source>
</evidence>
<keyword evidence="6" id="KW-1133">Transmembrane helix</keyword>
<comment type="subcellular location">
    <subcellularLocation>
        <location evidence="1">Membrane</location>
        <topology evidence="1">Single-pass type I membrane protein</topology>
    </subcellularLocation>
</comment>
<evidence type="ECO:0000256" key="2">
    <source>
        <dbReference type="ARBA" id="ARBA00022614"/>
    </source>
</evidence>
<feature type="compositionally biased region" description="Acidic residues" evidence="10">
    <location>
        <begin position="21"/>
        <end position="33"/>
    </location>
</feature>
<keyword evidence="13" id="KW-1185">Reference proteome</keyword>
<dbReference type="SUPFAM" id="SSF52058">
    <property type="entry name" value="L domain-like"/>
    <property type="match status" value="1"/>
</dbReference>
<dbReference type="eggNOG" id="KOG0619">
    <property type="taxonomic scope" value="Eukaryota"/>
</dbReference>
<keyword evidence="7" id="KW-0472">Membrane</keyword>
<dbReference type="HOGENOM" id="CLU_1442938_0_0_1"/>
<keyword evidence="2" id="KW-0433">Leucine-rich repeat</keyword>
<dbReference type="AlphaFoldDB" id="A0A0D3CPL2"/>
<dbReference type="OMA" id="FHIHLIV"/>
<protein>
    <recommendedName>
        <fullName evidence="11">Leucine-rich repeat-containing N-terminal plant-type domain-containing protein</fullName>
    </recommendedName>
</protein>
<feature type="domain" description="Leucine-rich repeat-containing N-terminal plant-type" evidence="11">
    <location>
        <begin position="69"/>
        <end position="109"/>
    </location>
</feature>
<feature type="compositionally biased region" description="Basic and acidic residues" evidence="10">
    <location>
        <begin position="1"/>
        <end position="11"/>
    </location>
</feature>
<sequence length="188" mass="21569">MKAHANPDELHLLGQAQVQPLEEEVEASAVEEEDSKKLSEKSESLELHRKTMDWKKMYRNHRQTTGHNNEKRDALRELQSEFHFSGMSTDPKRWRNNTDCCSWGGISCDLKTGIVTALDLYGISLNGPLRYNSILFRLKHLQYLYLGSYNLSGILPDSMGNLKYLRVANSSRRFHIHLIVSGSSDTFK</sequence>
<evidence type="ECO:0000256" key="7">
    <source>
        <dbReference type="ARBA" id="ARBA00023136"/>
    </source>
</evidence>
<keyword evidence="8" id="KW-0675">Receptor</keyword>
<organism evidence="12 13">
    <name type="scientific">Brassica oleracea var. oleracea</name>
    <dbReference type="NCBI Taxonomy" id="109376"/>
    <lineage>
        <taxon>Eukaryota</taxon>
        <taxon>Viridiplantae</taxon>
        <taxon>Streptophyta</taxon>
        <taxon>Embryophyta</taxon>
        <taxon>Tracheophyta</taxon>
        <taxon>Spermatophyta</taxon>
        <taxon>Magnoliopsida</taxon>
        <taxon>eudicotyledons</taxon>
        <taxon>Gunneridae</taxon>
        <taxon>Pentapetalae</taxon>
        <taxon>rosids</taxon>
        <taxon>malvids</taxon>
        <taxon>Brassicales</taxon>
        <taxon>Brassicaceae</taxon>
        <taxon>Brassiceae</taxon>
        <taxon>Brassica</taxon>
    </lineage>
</organism>
<dbReference type="EnsemblPlants" id="Bo6g018690.1">
    <property type="protein sequence ID" value="Bo6g018690.1"/>
    <property type="gene ID" value="Bo6g018690"/>
</dbReference>
<keyword evidence="4" id="KW-0732">Signal</keyword>
<dbReference type="Proteomes" id="UP000032141">
    <property type="component" value="Chromosome C6"/>
</dbReference>
<feature type="region of interest" description="Disordered" evidence="10">
    <location>
        <begin position="1"/>
        <end position="42"/>
    </location>
</feature>
<evidence type="ECO:0000256" key="10">
    <source>
        <dbReference type="SAM" id="MobiDB-lite"/>
    </source>
</evidence>
<reference evidence="12" key="2">
    <citation type="submission" date="2015-03" db="UniProtKB">
        <authorList>
            <consortium name="EnsemblPlants"/>
        </authorList>
    </citation>
    <scope>IDENTIFICATION</scope>
</reference>
<proteinExistence type="predicted"/>
<dbReference type="Gramene" id="Bo6g018690.1">
    <property type="protein sequence ID" value="Bo6g018690.1"/>
    <property type="gene ID" value="Bo6g018690"/>
</dbReference>
<dbReference type="Pfam" id="PF08263">
    <property type="entry name" value="LRRNT_2"/>
    <property type="match status" value="1"/>
</dbReference>
<keyword evidence="9" id="KW-0325">Glycoprotein</keyword>
<evidence type="ECO:0000256" key="6">
    <source>
        <dbReference type="ARBA" id="ARBA00022989"/>
    </source>
</evidence>
<evidence type="ECO:0000313" key="12">
    <source>
        <dbReference type="EnsemblPlants" id="Bo6g018690.1"/>
    </source>
</evidence>
<dbReference type="STRING" id="109376.A0A0D3CPL2"/>
<evidence type="ECO:0000259" key="11">
    <source>
        <dbReference type="Pfam" id="PF08263"/>
    </source>
</evidence>
<keyword evidence="3" id="KW-0812">Transmembrane</keyword>
<evidence type="ECO:0000256" key="3">
    <source>
        <dbReference type="ARBA" id="ARBA00022692"/>
    </source>
</evidence>
<name>A0A0D3CPL2_BRAOL</name>
<accession>A0A0D3CPL2</accession>